<keyword evidence="2" id="KW-1185">Reference proteome</keyword>
<dbReference type="EMBL" id="JAUSUG010000033">
    <property type="protein sequence ID" value="MDQ0257729.1"/>
    <property type="molecule type" value="Genomic_DNA"/>
</dbReference>
<dbReference type="Proteomes" id="UP001230005">
    <property type="component" value="Unassembled WGS sequence"/>
</dbReference>
<proteinExistence type="predicted"/>
<dbReference type="RefSeq" id="WP_307331916.1">
    <property type="nucleotide sequence ID" value="NZ_JAUSUG010000033.1"/>
</dbReference>
<sequence>MQERAYRQDELVHQYEGMDQGKNYCLFECRNGGSGKRNIKPKMVPELQHGEVAPYWGSGTFAKGVVV</sequence>
<name>A0ABU0A2L0_9BACI</name>
<evidence type="ECO:0000313" key="1">
    <source>
        <dbReference type="EMBL" id="MDQ0257729.1"/>
    </source>
</evidence>
<reference evidence="1 2" key="1">
    <citation type="submission" date="2023-07" db="EMBL/GenBank/DDBJ databases">
        <title>Genomic Encyclopedia of Type Strains, Phase IV (KMG-IV): sequencing the most valuable type-strain genomes for metagenomic binning, comparative biology and taxonomic classification.</title>
        <authorList>
            <person name="Goeker M."/>
        </authorList>
    </citation>
    <scope>NUCLEOTIDE SEQUENCE [LARGE SCALE GENOMIC DNA]</scope>
    <source>
        <strain evidence="1 2">DSM 9768</strain>
    </source>
</reference>
<gene>
    <name evidence="1" type="ORF">J2S74_005191</name>
</gene>
<evidence type="ECO:0000313" key="2">
    <source>
        <dbReference type="Proteomes" id="UP001230005"/>
    </source>
</evidence>
<comment type="caution">
    <text evidence="1">The sequence shown here is derived from an EMBL/GenBank/DDBJ whole genome shotgun (WGS) entry which is preliminary data.</text>
</comment>
<organism evidence="1 2">
    <name type="scientific">Evansella vedderi</name>
    <dbReference type="NCBI Taxonomy" id="38282"/>
    <lineage>
        <taxon>Bacteria</taxon>
        <taxon>Bacillati</taxon>
        <taxon>Bacillota</taxon>
        <taxon>Bacilli</taxon>
        <taxon>Bacillales</taxon>
        <taxon>Bacillaceae</taxon>
        <taxon>Evansella</taxon>
    </lineage>
</organism>
<accession>A0ABU0A2L0</accession>
<protein>
    <submittedName>
        <fullName evidence="1">Uncharacterized protein</fullName>
    </submittedName>
</protein>